<dbReference type="PRINTS" id="PR00469">
    <property type="entry name" value="PNDRDTASEII"/>
</dbReference>
<dbReference type="Gene3D" id="3.30.390.30">
    <property type="match status" value="1"/>
</dbReference>
<evidence type="ECO:0000256" key="1">
    <source>
        <dbReference type="ARBA" id="ARBA00001974"/>
    </source>
</evidence>
<dbReference type="Gene3D" id="3.50.50.60">
    <property type="entry name" value="FAD/NAD(P)-binding domain"/>
    <property type="match status" value="2"/>
</dbReference>
<dbReference type="Pfam" id="PF14759">
    <property type="entry name" value="Reductase_C"/>
    <property type="match status" value="1"/>
</dbReference>
<gene>
    <name evidence="7" type="ORF">QLQ12_00310</name>
</gene>
<dbReference type="InterPro" id="IPR028202">
    <property type="entry name" value="Reductase_C"/>
</dbReference>
<keyword evidence="8" id="KW-1185">Reference proteome</keyword>
<proteinExistence type="predicted"/>
<dbReference type="RefSeq" id="WP_282756220.1">
    <property type="nucleotide sequence ID" value="NZ_JASCTH010000001.1"/>
</dbReference>
<dbReference type="SUPFAM" id="SSF51905">
    <property type="entry name" value="FAD/NAD(P)-binding domain"/>
    <property type="match status" value="2"/>
</dbReference>
<name>A0ABT6WBF6_9ACTN</name>
<evidence type="ECO:0000256" key="4">
    <source>
        <dbReference type="ARBA" id="ARBA00023002"/>
    </source>
</evidence>
<dbReference type="PANTHER" id="PTHR43557">
    <property type="entry name" value="APOPTOSIS-INDUCING FACTOR 1"/>
    <property type="match status" value="1"/>
</dbReference>
<sequence>MQKVAIVGASLAGLAAARALRRQSFAGEIIAIGAERHQPYDRPPLSKEFLTGAYTEADLALGHDDDLGVVWRLGVAATRLDPRGGSVHLADGEEIRADGVVIATGARARPVEHAGVHTLRTLDDAIALRDDLRRGGRLVVIGAGFIGAEVASSARSLGLDVTVVESLPTPLAGPLGPEMGAVCAALHGDHGVRLLTGVPVTTVTGSDHVEAVELADGTRLPADVVVAGIGAVPNVEWLAGSGLEISGGVVTDANGATGLPAVVATGDCASRDGVRSEHWTHAVEHPATAVATLLGTGAGRPPKAPYFWSDQYGVRIQFAGRREPGDTVRIVEGDPEQRSFLAVYERGGLTTAVLGMSRPKSFTRWRRQLRAAPQEA</sequence>
<dbReference type="InterPro" id="IPR016156">
    <property type="entry name" value="FAD/NAD-linked_Rdtase_dimer_sf"/>
</dbReference>
<dbReference type="Proteomes" id="UP001241758">
    <property type="component" value="Unassembled WGS sequence"/>
</dbReference>
<dbReference type="SUPFAM" id="SSF55424">
    <property type="entry name" value="FAD/NAD-linked reductases, dimerisation (C-terminal) domain"/>
    <property type="match status" value="1"/>
</dbReference>
<evidence type="ECO:0000259" key="5">
    <source>
        <dbReference type="Pfam" id="PF07992"/>
    </source>
</evidence>
<comment type="caution">
    <text evidence="7">The sequence shown here is derived from an EMBL/GenBank/DDBJ whole genome shotgun (WGS) entry which is preliminary data.</text>
</comment>
<evidence type="ECO:0000313" key="7">
    <source>
        <dbReference type="EMBL" id="MDI6097049.1"/>
    </source>
</evidence>
<protein>
    <submittedName>
        <fullName evidence="7">FAD-dependent oxidoreductase</fullName>
    </submittedName>
</protein>
<feature type="domain" description="Reductase C-terminal" evidence="6">
    <location>
        <begin position="306"/>
        <end position="371"/>
    </location>
</feature>
<keyword evidence="2" id="KW-0285">Flavoprotein</keyword>
<dbReference type="PRINTS" id="PR00368">
    <property type="entry name" value="FADPNR"/>
</dbReference>
<organism evidence="7 8">
    <name type="scientific">Actinoplanes sandaracinus</name>
    <dbReference type="NCBI Taxonomy" id="3045177"/>
    <lineage>
        <taxon>Bacteria</taxon>
        <taxon>Bacillati</taxon>
        <taxon>Actinomycetota</taxon>
        <taxon>Actinomycetes</taxon>
        <taxon>Micromonosporales</taxon>
        <taxon>Micromonosporaceae</taxon>
        <taxon>Actinoplanes</taxon>
    </lineage>
</organism>
<feature type="domain" description="FAD/NAD(P)-binding" evidence="5">
    <location>
        <begin position="3"/>
        <end position="284"/>
    </location>
</feature>
<dbReference type="InterPro" id="IPR050446">
    <property type="entry name" value="FAD-oxidoreductase/Apoptosis"/>
</dbReference>
<reference evidence="7 8" key="1">
    <citation type="submission" date="2023-05" db="EMBL/GenBank/DDBJ databases">
        <title>Actinoplanes sp. NEAU-A12 genome sequencing.</title>
        <authorList>
            <person name="Wang Z.-S."/>
        </authorList>
    </citation>
    <scope>NUCLEOTIDE SEQUENCE [LARGE SCALE GENOMIC DNA]</scope>
    <source>
        <strain evidence="7 8">NEAU-A12</strain>
    </source>
</reference>
<evidence type="ECO:0000313" key="8">
    <source>
        <dbReference type="Proteomes" id="UP001241758"/>
    </source>
</evidence>
<keyword evidence="4" id="KW-0560">Oxidoreductase</keyword>
<dbReference type="Pfam" id="PF07992">
    <property type="entry name" value="Pyr_redox_2"/>
    <property type="match status" value="1"/>
</dbReference>
<dbReference type="InterPro" id="IPR036188">
    <property type="entry name" value="FAD/NAD-bd_sf"/>
</dbReference>
<evidence type="ECO:0000256" key="3">
    <source>
        <dbReference type="ARBA" id="ARBA00022827"/>
    </source>
</evidence>
<dbReference type="PANTHER" id="PTHR43557:SF2">
    <property type="entry name" value="RIESKE DOMAIN-CONTAINING PROTEIN-RELATED"/>
    <property type="match status" value="1"/>
</dbReference>
<comment type="cofactor">
    <cofactor evidence="1">
        <name>FAD</name>
        <dbReference type="ChEBI" id="CHEBI:57692"/>
    </cofactor>
</comment>
<keyword evidence="3" id="KW-0274">FAD</keyword>
<evidence type="ECO:0000256" key="2">
    <source>
        <dbReference type="ARBA" id="ARBA00022630"/>
    </source>
</evidence>
<accession>A0ABT6WBF6</accession>
<dbReference type="InterPro" id="IPR023753">
    <property type="entry name" value="FAD/NAD-binding_dom"/>
</dbReference>
<evidence type="ECO:0000259" key="6">
    <source>
        <dbReference type="Pfam" id="PF14759"/>
    </source>
</evidence>
<dbReference type="EMBL" id="JASCTH010000001">
    <property type="protein sequence ID" value="MDI6097049.1"/>
    <property type="molecule type" value="Genomic_DNA"/>
</dbReference>